<comment type="caution">
    <text evidence="9">The sequence shown here is derived from an EMBL/GenBank/DDBJ whole genome shotgun (WGS) entry which is preliminary data.</text>
</comment>
<dbReference type="Pfam" id="PF05598">
    <property type="entry name" value="DUF772"/>
    <property type="match status" value="1"/>
</dbReference>
<feature type="compositionally biased region" description="Pro residues" evidence="6">
    <location>
        <begin position="213"/>
        <end position="223"/>
    </location>
</feature>
<keyword evidence="3" id="KW-0815">Transposition</keyword>
<reference evidence="9" key="1">
    <citation type="submission" date="2017-05" db="EMBL/GenBank/DDBJ databases">
        <authorList>
            <person name="Imhoff J.F."/>
            <person name="Rahn T."/>
            <person name="Kuenzel S."/>
            <person name="Neulinger S.C."/>
        </authorList>
    </citation>
    <scope>NUCLEOTIDE SEQUENCE</scope>
    <source>
        <strain evidence="9">LMG 28126</strain>
    </source>
</reference>
<keyword evidence="5" id="KW-0233">DNA recombination</keyword>
<dbReference type="Proteomes" id="UP000706333">
    <property type="component" value="Unassembled WGS sequence"/>
</dbReference>
<evidence type="ECO:0000256" key="5">
    <source>
        <dbReference type="ARBA" id="ARBA00023172"/>
    </source>
</evidence>
<comment type="function">
    <text evidence="1">Involved in the transposition of the insertion sequence IS5.</text>
</comment>
<keyword evidence="4" id="KW-0238">DNA-binding</keyword>
<dbReference type="InterPro" id="IPR047959">
    <property type="entry name" value="Transpos_IS5"/>
</dbReference>
<feature type="domain" description="Transposase InsH N-terminal" evidence="8">
    <location>
        <begin position="16"/>
        <end position="114"/>
    </location>
</feature>
<feature type="compositionally biased region" description="Polar residues" evidence="6">
    <location>
        <begin position="240"/>
        <end position="250"/>
    </location>
</feature>
<reference evidence="9" key="2">
    <citation type="journal article" date="2020" name="Microorganisms">
        <title>Osmotic Adaptation and Compatible Solute Biosynthesis of Phototrophic Bacteria as Revealed from Genome Analyses.</title>
        <authorList>
            <person name="Imhoff J.F."/>
            <person name="Rahn T."/>
            <person name="Kunzel S."/>
            <person name="Keller A."/>
            <person name="Neulinger S.C."/>
        </authorList>
    </citation>
    <scope>NUCLEOTIDE SEQUENCE</scope>
    <source>
        <strain evidence="9">LMG 28126</strain>
    </source>
</reference>
<dbReference type="NCBIfam" id="NF033581">
    <property type="entry name" value="transpos_IS5_4"/>
    <property type="match status" value="1"/>
</dbReference>
<dbReference type="PANTHER" id="PTHR35604">
    <property type="entry name" value="TRANSPOSASE INSH FOR INSERTION SEQUENCE ELEMENT IS5A-RELATED"/>
    <property type="match status" value="1"/>
</dbReference>
<evidence type="ECO:0000256" key="6">
    <source>
        <dbReference type="SAM" id="MobiDB-lite"/>
    </source>
</evidence>
<evidence type="ECO:0000313" key="9">
    <source>
        <dbReference type="EMBL" id="MBK5927525.1"/>
    </source>
</evidence>
<gene>
    <name evidence="9" type="ORF">CCR87_09325</name>
</gene>
<dbReference type="InterPro" id="IPR008490">
    <property type="entry name" value="Transposase_InsH_N"/>
</dbReference>
<accession>A0A934WHV0</accession>
<dbReference type="EMBL" id="NHSD01000256">
    <property type="protein sequence ID" value="MBK5927525.1"/>
    <property type="molecule type" value="Genomic_DNA"/>
</dbReference>
<organism evidence="9 10">
    <name type="scientific">Rhodobaculum claviforme</name>
    <dbReference type="NCBI Taxonomy" id="1549854"/>
    <lineage>
        <taxon>Bacteria</taxon>
        <taxon>Pseudomonadati</taxon>
        <taxon>Pseudomonadota</taxon>
        <taxon>Alphaproteobacteria</taxon>
        <taxon>Rhodobacterales</taxon>
        <taxon>Paracoccaceae</taxon>
        <taxon>Rhodobaculum</taxon>
    </lineage>
</organism>
<dbReference type="PANTHER" id="PTHR35604:SF2">
    <property type="entry name" value="TRANSPOSASE INSH FOR INSERTION SEQUENCE ELEMENT IS5A-RELATED"/>
    <property type="match status" value="1"/>
</dbReference>
<dbReference type="InterPro" id="IPR002559">
    <property type="entry name" value="Transposase_11"/>
</dbReference>
<evidence type="ECO:0000259" key="8">
    <source>
        <dbReference type="Pfam" id="PF05598"/>
    </source>
</evidence>
<evidence type="ECO:0000256" key="4">
    <source>
        <dbReference type="ARBA" id="ARBA00023125"/>
    </source>
</evidence>
<sequence>MRGADETSGSLFSYVDMEARIPARHPLRQIRRVVNDALVGLDGEFEGLYAVVGRPSIPPERLIRASLLQILFSVRSERQLMEQMDYNLMFRWFVGLGIDDPVWVPTVFTKNRDRLLTTAMARKVMAAILAHREVAPLLSDEHFSVDGTLIKAWASMKSFQPRAESAPSDDEPPADPPGTGPDGEVAAGTGSHPPTNAPQDTDQDTTPETAPAQPDPETTPMPSPSRRHRNAEVDFRGQRRSNATHASTTDPDARLFRKVRRVSKGPSGAFARRTGTGAMLCYMGHTLMENRNGFIVQAELTRADGHAERRAALDMIHRHSPGSTRRLTLGADKGYDSADFVADLRQAYVTPHVAQKARHSAIDGRTTRHPGYALSQKHRKKIEEPFGWGKTVGGMAQTLHRGLDRVAARFTFTMTACNLARLPKLLAA</sequence>
<dbReference type="GO" id="GO:0006313">
    <property type="term" value="P:DNA transposition"/>
    <property type="evidence" value="ECO:0007669"/>
    <property type="project" value="InterPro"/>
</dbReference>
<feature type="region of interest" description="Disordered" evidence="6">
    <location>
        <begin position="160"/>
        <end position="257"/>
    </location>
</feature>
<dbReference type="GO" id="GO:0004803">
    <property type="term" value="F:transposase activity"/>
    <property type="evidence" value="ECO:0007669"/>
    <property type="project" value="InterPro"/>
</dbReference>
<evidence type="ECO:0000256" key="2">
    <source>
        <dbReference type="ARBA" id="ARBA00010075"/>
    </source>
</evidence>
<comment type="similarity">
    <text evidence="2">Belongs to the transposase 11 family.</text>
</comment>
<feature type="domain" description="Transposase IS4-like" evidence="7">
    <location>
        <begin position="281"/>
        <end position="419"/>
    </location>
</feature>
<evidence type="ECO:0000313" key="10">
    <source>
        <dbReference type="Proteomes" id="UP000706333"/>
    </source>
</evidence>
<dbReference type="AlphaFoldDB" id="A0A934WHV0"/>
<proteinExistence type="inferred from homology"/>
<protein>
    <submittedName>
        <fullName evidence="9">IS5/IS1182 family transposase</fullName>
    </submittedName>
</protein>
<dbReference type="Pfam" id="PF01609">
    <property type="entry name" value="DDE_Tnp_1"/>
    <property type="match status" value="1"/>
</dbReference>
<evidence type="ECO:0000256" key="1">
    <source>
        <dbReference type="ARBA" id="ARBA00003544"/>
    </source>
</evidence>
<dbReference type="RefSeq" id="WP_201157285.1">
    <property type="nucleotide sequence ID" value="NZ_NHSD01000256.1"/>
</dbReference>
<dbReference type="GO" id="GO:0003677">
    <property type="term" value="F:DNA binding"/>
    <property type="evidence" value="ECO:0007669"/>
    <property type="project" value="UniProtKB-KW"/>
</dbReference>
<evidence type="ECO:0000259" key="7">
    <source>
        <dbReference type="Pfam" id="PF01609"/>
    </source>
</evidence>
<name>A0A934WHV0_9RHOB</name>
<keyword evidence="10" id="KW-1185">Reference proteome</keyword>
<evidence type="ECO:0000256" key="3">
    <source>
        <dbReference type="ARBA" id="ARBA00022578"/>
    </source>
</evidence>
<feature type="compositionally biased region" description="Low complexity" evidence="6">
    <location>
        <begin position="193"/>
        <end position="212"/>
    </location>
</feature>